<feature type="repeat" description="ANK" evidence="13">
    <location>
        <begin position="20"/>
        <end position="52"/>
    </location>
</feature>
<evidence type="ECO:0000256" key="13">
    <source>
        <dbReference type="PROSITE-ProRule" id="PRU00023"/>
    </source>
</evidence>
<evidence type="ECO:0000256" key="1">
    <source>
        <dbReference type="ARBA" id="ARBA00004175"/>
    </source>
</evidence>
<keyword evidence="11 13" id="KW-0040">ANK repeat</keyword>
<evidence type="ECO:0000256" key="11">
    <source>
        <dbReference type="ARBA" id="ARBA00023043"/>
    </source>
</evidence>
<evidence type="ECO:0000256" key="10">
    <source>
        <dbReference type="ARBA" id="ARBA00023028"/>
    </source>
</evidence>
<keyword evidence="5" id="KW-0964">Secreted</keyword>
<dbReference type="SMART" id="SM00969">
    <property type="entry name" value="SOCS_box"/>
    <property type="match status" value="1"/>
</dbReference>
<keyword evidence="9" id="KW-0677">Repeat</keyword>
<dbReference type="GO" id="GO:0045732">
    <property type="term" value="P:positive regulation of protein catabolic process"/>
    <property type="evidence" value="ECO:0007669"/>
    <property type="project" value="TreeGrafter"/>
</dbReference>
<keyword evidence="16" id="KW-1185">Reference proteome</keyword>
<organism evidence="15 16">
    <name type="scientific">Caerostris darwini</name>
    <dbReference type="NCBI Taxonomy" id="1538125"/>
    <lineage>
        <taxon>Eukaryota</taxon>
        <taxon>Metazoa</taxon>
        <taxon>Ecdysozoa</taxon>
        <taxon>Arthropoda</taxon>
        <taxon>Chelicerata</taxon>
        <taxon>Arachnida</taxon>
        <taxon>Araneae</taxon>
        <taxon>Araneomorphae</taxon>
        <taxon>Entelegynae</taxon>
        <taxon>Araneoidea</taxon>
        <taxon>Araneidae</taxon>
        <taxon>Caerostris</taxon>
    </lineage>
</organism>
<keyword evidence="10" id="KW-0638">Presynaptic neurotoxin</keyword>
<proteinExistence type="inferred from homology"/>
<evidence type="ECO:0000256" key="12">
    <source>
        <dbReference type="ARBA" id="ARBA00023298"/>
    </source>
</evidence>
<dbReference type="InterPro" id="IPR001496">
    <property type="entry name" value="SOCS_box"/>
</dbReference>
<keyword evidence="12" id="KW-1053">Target membrane</keyword>
<evidence type="ECO:0000313" key="16">
    <source>
        <dbReference type="Proteomes" id="UP001054837"/>
    </source>
</evidence>
<evidence type="ECO:0000256" key="6">
    <source>
        <dbReference type="ARBA" id="ARBA00022537"/>
    </source>
</evidence>
<evidence type="ECO:0000256" key="4">
    <source>
        <dbReference type="ARBA" id="ARBA00022483"/>
    </source>
</evidence>
<dbReference type="GO" id="GO:0016567">
    <property type="term" value="P:protein ubiquitination"/>
    <property type="evidence" value="ECO:0007669"/>
    <property type="project" value="TreeGrafter"/>
</dbReference>
<keyword evidence="4" id="KW-0268">Exocytosis</keyword>
<dbReference type="AlphaFoldDB" id="A0AAV4UL91"/>
<dbReference type="PROSITE" id="PS50297">
    <property type="entry name" value="ANK_REP_REGION"/>
    <property type="match status" value="4"/>
</dbReference>
<name>A0AAV4UL91_9ARAC</name>
<accession>A0AAV4UL91</accession>
<dbReference type="GO" id="GO:0044231">
    <property type="term" value="C:host cell presynaptic membrane"/>
    <property type="evidence" value="ECO:0007669"/>
    <property type="project" value="UniProtKB-KW"/>
</dbReference>
<dbReference type="PROSITE" id="PS50088">
    <property type="entry name" value="ANK_REPEAT"/>
    <property type="match status" value="5"/>
</dbReference>
<dbReference type="PANTHER" id="PTHR24136">
    <property type="entry name" value="SOWAH (DROSOPHILA) HOMOLOG"/>
    <property type="match status" value="1"/>
</dbReference>
<feature type="repeat" description="ANK" evidence="13">
    <location>
        <begin position="119"/>
        <end position="151"/>
    </location>
</feature>
<evidence type="ECO:0000313" key="15">
    <source>
        <dbReference type="EMBL" id="GIY58600.1"/>
    </source>
</evidence>
<keyword evidence="7" id="KW-0800">Toxin</keyword>
<evidence type="ECO:0000256" key="5">
    <source>
        <dbReference type="ARBA" id="ARBA00022525"/>
    </source>
</evidence>
<evidence type="ECO:0000256" key="2">
    <source>
        <dbReference type="ARBA" id="ARBA00004613"/>
    </source>
</evidence>
<feature type="repeat" description="ANK" evidence="13">
    <location>
        <begin position="151"/>
        <end position="183"/>
    </location>
</feature>
<dbReference type="SUPFAM" id="SSF48403">
    <property type="entry name" value="Ankyrin repeat"/>
    <property type="match status" value="1"/>
</dbReference>
<dbReference type="GO" id="GO:0006887">
    <property type="term" value="P:exocytosis"/>
    <property type="evidence" value="ECO:0007669"/>
    <property type="project" value="UniProtKB-KW"/>
</dbReference>
<dbReference type="Proteomes" id="UP001054837">
    <property type="component" value="Unassembled WGS sequence"/>
</dbReference>
<dbReference type="Gene3D" id="1.10.750.20">
    <property type="entry name" value="SOCS box"/>
    <property type="match status" value="1"/>
</dbReference>
<dbReference type="Gene3D" id="1.25.40.20">
    <property type="entry name" value="Ankyrin repeat-containing domain"/>
    <property type="match status" value="2"/>
</dbReference>
<keyword evidence="6" id="KW-1052">Target cell membrane</keyword>
<dbReference type="PANTHER" id="PTHR24136:SF15">
    <property type="entry name" value="ANK_REP_REGION DOMAIN-CONTAINING PROTEIN"/>
    <property type="match status" value="1"/>
</dbReference>
<dbReference type="EMBL" id="BPLQ01011521">
    <property type="protein sequence ID" value="GIY58600.1"/>
    <property type="molecule type" value="Genomic_DNA"/>
</dbReference>
<feature type="domain" description="SOCS box" evidence="14">
    <location>
        <begin position="292"/>
        <end position="329"/>
    </location>
</feature>
<dbReference type="InterPro" id="IPR051573">
    <property type="entry name" value="Ankyrin-SOCS_box_domain"/>
</dbReference>
<gene>
    <name evidence="15" type="primary">X975_01062</name>
    <name evidence="15" type="ORF">CDAR_226051</name>
</gene>
<dbReference type="InterPro" id="IPR036770">
    <property type="entry name" value="Ankyrin_rpt-contain_sf"/>
</dbReference>
<evidence type="ECO:0000259" key="14">
    <source>
        <dbReference type="PROSITE" id="PS50225"/>
    </source>
</evidence>
<dbReference type="GO" id="GO:0090729">
    <property type="term" value="F:toxin activity"/>
    <property type="evidence" value="ECO:0007669"/>
    <property type="project" value="UniProtKB-KW"/>
</dbReference>
<evidence type="ECO:0000256" key="9">
    <source>
        <dbReference type="ARBA" id="ARBA00022737"/>
    </source>
</evidence>
<dbReference type="SMART" id="SM00248">
    <property type="entry name" value="ANK"/>
    <property type="match status" value="7"/>
</dbReference>
<dbReference type="CDD" id="cd03716">
    <property type="entry name" value="SOCS_ASB_like"/>
    <property type="match status" value="1"/>
</dbReference>
<evidence type="ECO:0000256" key="7">
    <source>
        <dbReference type="ARBA" id="ARBA00022656"/>
    </source>
</evidence>
<feature type="repeat" description="ANK" evidence="13">
    <location>
        <begin position="84"/>
        <end position="116"/>
    </location>
</feature>
<evidence type="ECO:0000256" key="3">
    <source>
        <dbReference type="ARBA" id="ARBA00005949"/>
    </source>
</evidence>
<reference evidence="15 16" key="1">
    <citation type="submission" date="2021-06" db="EMBL/GenBank/DDBJ databases">
        <title>Caerostris darwini draft genome.</title>
        <authorList>
            <person name="Kono N."/>
            <person name="Arakawa K."/>
        </authorList>
    </citation>
    <scope>NUCLEOTIDE SEQUENCE [LARGE SCALE GENOMIC DNA]</scope>
</reference>
<dbReference type="GO" id="GO:0005576">
    <property type="term" value="C:extracellular region"/>
    <property type="evidence" value="ECO:0007669"/>
    <property type="project" value="UniProtKB-SubCell"/>
</dbReference>
<dbReference type="Pfam" id="PF07525">
    <property type="entry name" value="SOCS_box"/>
    <property type="match status" value="1"/>
</dbReference>
<comment type="subcellular location">
    <subcellularLocation>
        <location evidence="2">Secreted</location>
    </subcellularLocation>
    <subcellularLocation>
        <location evidence="1">Target cell membrane</location>
    </subcellularLocation>
</comment>
<keyword evidence="12" id="KW-0472">Membrane</keyword>
<dbReference type="Pfam" id="PF12796">
    <property type="entry name" value="Ank_2"/>
    <property type="match status" value="3"/>
</dbReference>
<keyword evidence="8" id="KW-0528">Neurotoxin</keyword>
<dbReference type="GO" id="GO:0044218">
    <property type="term" value="C:other organism cell membrane"/>
    <property type="evidence" value="ECO:0007669"/>
    <property type="project" value="UniProtKB-KW"/>
</dbReference>
<comment type="caution">
    <text evidence="15">The sequence shown here is derived from an EMBL/GenBank/DDBJ whole genome shotgun (WGS) entry which is preliminary data.</text>
</comment>
<protein>
    <submittedName>
        <fullName evidence="15">Ankyrin repeat and SOCS box protein 13</fullName>
    </submittedName>
</protein>
<dbReference type="InterPro" id="IPR002110">
    <property type="entry name" value="Ankyrin_rpt"/>
</dbReference>
<dbReference type="PROSITE" id="PS50225">
    <property type="entry name" value="SOCS"/>
    <property type="match status" value="1"/>
</dbReference>
<evidence type="ECO:0000256" key="8">
    <source>
        <dbReference type="ARBA" id="ARBA00022699"/>
    </source>
</evidence>
<feature type="repeat" description="ANK" evidence="13">
    <location>
        <begin position="232"/>
        <end position="264"/>
    </location>
</feature>
<comment type="similarity">
    <text evidence="3">Belongs to the ankyrin SOCS box (ASB) family.</text>
</comment>
<sequence>MDGLLNPCARKRLRRELNKQNITSLHEACFQNQVDCAEKILNSGADVNAVINYRTALCDACEVGSIACTELLCKMGADVNPQSNCWSPLHIACLNKHVQCAEILLKYGAHVNSVHYYYGHGTPLFAACSARSISCTELLLKMGADLNPPNTLFSPLHIACSKGYQKITSLLINAGANLSAGTYLDAYLNYSVGIDFIVYLGTPLHTASFLNRWVCLKLLLQAGALVDETMKDRKTALHIAAMKKHIKVAKILIEFGANVYARDDQNKLPIDLLKKGEFYDLLEQSSVQPVVLKDLCRRKIRGTLGSQRLKFLPDLNMPKSLVSYLMHIS</sequence>